<accession>A0A934SBJ9</accession>
<sequence>MSLRDWPSVFAVLFGLLAGMPLIRFLTVQLGASPEVARKSVHVMMGLLCAAFPWIFDGPVPVWVLAAMATVPLTVLRLVPKWKAGIGAALHGVGRPSYGEVLFAPSVALVFQLAAGRALLHVIPIGILTIADAAGALAGTKWGKRRYGCGDGWKTIEGSLVFLVAAFFCVSMPLIILGGYYWLNATWIALILAILAMMAEGLADRGFDNLIIPLGAFFVLNRMLPLDHAALLARSIALIAMLTLVLGTSKWSTLNGGALLGAALLGYGCAILADFRFALPLIAVFVCHIITTRKNRLLGVFDHRLDAILAHAISCLPWVILVERGIISHQSGLAGVSFAIASLLGIMDMATKWWLHDRPSTLAHSMTKGWVLGALPGLVWLWPEMSELLVPFLIALIGSACVILIFRKVRPQVYHHPTRLWLIKGITALLSSIPALLIKS</sequence>
<dbReference type="Proteomes" id="UP000603141">
    <property type="component" value="Unassembled WGS sequence"/>
</dbReference>
<dbReference type="AlphaFoldDB" id="A0A934SBJ9"/>
<reference evidence="2" key="1">
    <citation type="submission" date="2021-01" db="EMBL/GenBank/DDBJ databases">
        <title>Modified the classification status of verrucomicrobia.</title>
        <authorList>
            <person name="Feng X."/>
        </authorList>
    </citation>
    <scope>NUCLEOTIDE SEQUENCE</scope>
    <source>
        <strain evidence="2">KCTC 22041</strain>
    </source>
</reference>
<feature type="transmembrane region" description="Helical" evidence="1">
    <location>
        <begin position="388"/>
        <end position="406"/>
    </location>
</feature>
<dbReference type="InterPro" id="IPR037997">
    <property type="entry name" value="Dgk1-like"/>
</dbReference>
<evidence type="ECO:0000313" key="3">
    <source>
        <dbReference type="Proteomes" id="UP000603141"/>
    </source>
</evidence>
<dbReference type="PANTHER" id="PTHR31303:SF1">
    <property type="entry name" value="CTP-DEPENDENT DIACYLGLYCEROL KINASE 1"/>
    <property type="match status" value="1"/>
</dbReference>
<keyword evidence="1" id="KW-1133">Transmembrane helix</keyword>
<keyword evidence="1" id="KW-0472">Membrane</keyword>
<protein>
    <recommendedName>
        <fullName evidence="4">Phytol kinase</fullName>
    </recommendedName>
</protein>
<dbReference type="EMBL" id="JAENIJ010000009">
    <property type="protein sequence ID" value="MBK1882288.1"/>
    <property type="molecule type" value="Genomic_DNA"/>
</dbReference>
<evidence type="ECO:0000256" key="1">
    <source>
        <dbReference type="SAM" id="Phobius"/>
    </source>
</evidence>
<gene>
    <name evidence="2" type="ORF">JIN85_07675</name>
</gene>
<feature type="transmembrane region" description="Helical" evidence="1">
    <location>
        <begin position="121"/>
        <end position="139"/>
    </location>
</feature>
<dbReference type="PANTHER" id="PTHR31303">
    <property type="entry name" value="CTP-DEPENDENT DIACYLGLYCEROL KINASE 1"/>
    <property type="match status" value="1"/>
</dbReference>
<keyword evidence="3" id="KW-1185">Reference proteome</keyword>
<feature type="transmembrane region" description="Helical" evidence="1">
    <location>
        <begin position="187"/>
        <end position="203"/>
    </location>
</feature>
<keyword evidence="1" id="KW-0812">Transmembrane</keyword>
<evidence type="ECO:0000313" key="2">
    <source>
        <dbReference type="EMBL" id="MBK1882288.1"/>
    </source>
</evidence>
<name>A0A934SBJ9_9BACT</name>
<feature type="transmembrane region" description="Helical" evidence="1">
    <location>
        <begin position="39"/>
        <end position="56"/>
    </location>
</feature>
<feature type="transmembrane region" description="Helical" evidence="1">
    <location>
        <begin position="160"/>
        <end position="181"/>
    </location>
</feature>
<proteinExistence type="predicted"/>
<feature type="transmembrane region" description="Helical" evidence="1">
    <location>
        <begin position="224"/>
        <end position="246"/>
    </location>
</feature>
<feature type="transmembrane region" description="Helical" evidence="1">
    <location>
        <begin position="333"/>
        <end position="350"/>
    </location>
</feature>
<evidence type="ECO:0008006" key="4">
    <source>
        <dbReference type="Google" id="ProtNLM"/>
    </source>
</evidence>
<dbReference type="GO" id="GO:0004143">
    <property type="term" value="F:ATP-dependent diacylglycerol kinase activity"/>
    <property type="evidence" value="ECO:0007669"/>
    <property type="project" value="InterPro"/>
</dbReference>
<comment type="caution">
    <text evidence="2">The sequence shown here is derived from an EMBL/GenBank/DDBJ whole genome shotgun (WGS) entry which is preliminary data.</text>
</comment>
<organism evidence="2 3">
    <name type="scientific">Luteolibacter pohnpeiensis</name>
    <dbReference type="NCBI Taxonomy" id="454153"/>
    <lineage>
        <taxon>Bacteria</taxon>
        <taxon>Pseudomonadati</taxon>
        <taxon>Verrucomicrobiota</taxon>
        <taxon>Verrucomicrobiia</taxon>
        <taxon>Verrucomicrobiales</taxon>
        <taxon>Verrucomicrobiaceae</taxon>
        <taxon>Luteolibacter</taxon>
    </lineage>
</organism>
<feature type="transmembrane region" description="Helical" evidence="1">
    <location>
        <begin position="6"/>
        <end position="27"/>
    </location>
</feature>
<feature type="transmembrane region" description="Helical" evidence="1">
    <location>
        <begin position="418"/>
        <end position="438"/>
    </location>
</feature>
<feature type="transmembrane region" description="Helical" evidence="1">
    <location>
        <begin position="258"/>
        <end position="287"/>
    </location>
</feature>